<dbReference type="Proteomes" id="UP001153076">
    <property type="component" value="Unassembled WGS sequence"/>
</dbReference>
<gene>
    <name evidence="2" type="ORF">Cgig2_025464</name>
</gene>
<evidence type="ECO:0000313" key="3">
    <source>
        <dbReference type="Proteomes" id="UP001153076"/>
    </source>
</evidence>
<comment type="caution">
    <text evidence="2">The sequence shown here is derived from an EMBL/GenBank/DDBJ whole genome shotgun (WGS) entry which is preliminary data.</text>
</comment>
<evidence type="ECO:0000256" key="1">
    <source>
        <dbReference type="SAM" id="MobiDB-lite"/>
    </source>
</evidence>
<evidence type="ECO:0000313" key="2">
    <source>
        <dbReference type="EMBL" id="KAJ8430535.1"/>
    </source>
</evidence>
<feature type="compositionally biased region" description="Acidic residues" evidence="1">
    <location>
        <begin position="215"/>
        <end position="242"/>
    </location>
</feature>
<keyword evidence="3" id="KW-1185">Reference proteome</keyword>
<reference evidence="2" key="1">
    <citation type="submission" date="2022-04" db="EMBL/GenBank/DDBJ databases">
        <title>Carnegiea gigantea Genome sequencing and assembly v2.</title>
        <authorList>
            <person name="Copetti D."/>
            <person name="Sanderson M.J."/>
            <person name="Burquez A."/>
            <person name="Wojciechowski M.F."/>
        </authorList>
    </citation>
    <scope>NUCLEOTIDE SEQUENCE</scope>
    <source>
        <strain evidence="2">SGP5-SGP5p</strain>
        <tissue evidence="2">Aerial part</tissue>
    </source>
</reference>
<feature type="region of interest" description="Disordered" evidence="1">
    <location>
        <begin position="201"/>
        <end position="242"/>
    </location>
</feature>
<organism evidence="2 3">
    <name type="scientific">Carnegiea gigantea</name>
    <dbReference type="NCBI Taxonomy" id="171969"/>
    <lineage>
        <taxon>Eukaryota</taxon>
        <taxon>Viridiplantae</taxon>
        <taxon>Streptophyta</taxon>
        <taxon>Embryophyta</taxon>
        <taxon>Tracheophyta</taxon>
        <taxon>Spermatophyta</taxon>
        <taxon>Magnoliopsida</taxon>
        <taxon>eudicotyledons</taxon>
        <taxon>Gunneridae</taxon>
        <taxon>Pentapetalae</taxon>
        <taxon>Caryophyllales</taxon>
        <taxon>Cactineae</taxon>
        <taxon>Cactaceae</taxon>
        <taxon>Cactoideae</taxon>
        <taxon>Echinocereeae</taxon>
        <taxon>Carnegiea</taxon>
    </lineage>
</organism>
<protein>
    <submittedName>
        <fullName evidence="2">Uncharacterized protein</fullName>
    </submittedName>
</protein>
<proteinExistence type="predicted"/>
<dbReference type="EMBL" id="JAKOGI010000785">
    <property type="protein sequence ID" value="KAJ8430535.1"/>
    <property type="molecule type" value="Genomic_DNA"/>
</dbReference>
<name>A0A9Q1JT29_9CARY</name>
<sequence length="367" mass="41971">MKSSRYVARGSGFCVLMDEEEEEMRGDDCWPSSRAKRTRVANATIGELLDNYSKYSKRPYNSHDKHDKAHKTLIVVVTHLMASTKAHIPEHSFKLKRQASMKMTSIKSISILRNKSSMLRSDKQMFVAPGLLAKGHGKKLYELYASKSQSTSFIGRATNSKGHHESSTIIYESIDSSLMRHSSIRANFGGRDPFNLMRQFPGYSDHHFPPTSPVSEDDIENVGDAANNDDNDDASSSEDDAISSLEDEDLYIPRQAHSFNHALGEPATIAKFKPGEKLPMEFYHNCARENYDIFVRQQRIIVRDTDMCPLRYIFFNDDMEVYHVHVLEHMQDLGLRQALDHVPSGLDKNEWEWLVKKIYLKDPHKIS</sequence>
<accession>A0A9Q1JT29</accession>
<dbReference type="AlphaFoldDB" id="A0A9Q1JT29"/>